<dbReference type="RefSeq" id="WP_104438346.1">
    <property type="nucleotide sequence ID" value="NZ_PTJA01000010.1"/>
</dbReference>
<proteinExistence type="inferred from homology"/>
<evidence type="ECO:0000313" key="7">
    <source>
        <dbReference type="Proteomes" id="UP000237749"/>
    </source>
</evidence>
<dbReference type="InterPro" id="IPR005119">
    <property type="entry name" value="LysR_subst-bd"/>
</dbReference>
<dbReference type="GO" id="GO:0005829">
    <property type="term" value="C:cytosol"/>
    <property type="evidence" value="ECO:0007669"/>
    <property type="project" value="TreeGrafter"/>
</dbReference>
<dbReference type="PROSITE" id="PS50931">
    <property type="entry name" value="HTH_LYSR"/>
    <property type="match status" value="1"/>
</dbReference>
<accession>A0A2S6HPP1</accession>
<organism evidence="6 7">
    <name type="scientific">Lacrimispora xylanisolvens</name>
    <dbReference type="NCBI Taxonomy" id="384636"/>
    <lineage>
        <taxon>Bacteria</taxon>
        <taxon>Bacillati</taxon>
        <taxon>Bacillota</taxon>
        <taxon>Clostridia</taxon>
        <taxon>Lachnospirales</taxon>
        <taxon>Lachnospiraceae</taxon>
        <taxon>Lacrimispora</taxon>
    </lineage>
</organism>
<protein>
    <submittedName>
        <fullName evidence="6">DNA-binding transcriptional LysR family regulator</fullName>
    </submittedName>
</protein>
<comment type="similarity">
    <text evidence="1">Belongs to the LysR transcriptional regulatory family.</text>
</comment>
<dbReference type="CDD" id="cd05466">
    <property type="entry name" value="PBP2_LTTR_substrate"/>
    <property type="match status" value="1"/>
</dbReference>
<dbReference type="GO" id="GO:0003700">
    <property type="term" value="F:DNA-binding transcription factor activity"/>
    <property type="evidence" value="ECO:0007669"/>
    <property type="project" value="InterPro"/>
</dbReference>
<keyword evidence="2" id="KW-0805">Transcription regulation</keyword>
<dbReference type="Gene3D" id="1.10.10.10">
    <property type="entry name" value="Winged helix-like DNA-binding domain superfamily/Winged helix DNA-binding domain"/>
    <property type="match status" value="1"/>
</dbReference>
<dbReference type="Gene3D" id="3.40.190.290">
    <property type="match status" value="1"/>
</dbReference>
<evidence type="ECO:0000256" key="4">
    <source>
        <dbReference type="ARBA" id="ARBA00023163"/>
    </source>
</evidence>
<dbReference type="EMBL" id="PTJA01000010">
    <property type="protein sequence ID" value="PPK79486.1"/>
    <property type="molecule type" value="Genomic_DNA"/>
</dbReference>
<evidence type="ECO:0000256" key="1">
    <source>
        <dbReference type="ARBA" id="ARBA00009437"/>
    </source>
</evidence>
<dbReference type="InterPro" id="IPR050950">
    <property type="entry name" value="HTH-type_LysR_regulators"/>
</dbReference>
<evidence type="ECO:0000259" key="5">
    <source>
        <dbReference type="PROSITE" id="PS50931"/>
    </source>
</evidence>
<dbReference type="SUPFAM" id="SSF53850">
    <property type="entry name" value="Periplasmic binding protein-like II"/>
    <property type="match status" value="1"/>
</dbReference>
<dbReference type="SUPFAM" id="SSF46785">
    <property type="entry name" value="Winged helix' DNA-binding domain"/>
    <property type="match status" value="1"/>
</dbReference>
<keyword evidence="3 6" id="KW-0238">DNA-binding</keyword>
<keyword evidence="4" id="KW-0804">Transcription</keyword>
<dbReference type="Pfam" id="PF03466">
    <property type="entry name" value="LysR_substrate"/>
    <property type="match status" value="1"/>
</dbReference>
<dbReference type="PANTHER" id="PTHR30419">
    <property type="entry name" value="HTH-TYPE TRANSCRIPTIONAL REGULATOR YBHD"/>
    <property type="match status" value="1"/>
</dbReference>
<dbReference type="PANTHER" id="PTHR30419:SF8">
    <property type="entry name" value="NITROGEN ASSIMILATION TRANSCRIPTIONAL ACTIVATOR-RELATED"/>
    <property type="match status" value="1"/>
</dbReference>
<gene>
    <name evidence="6" type="ORF">BXY41_110212</name>
</gene>
<name>A0A2S6HPP1_9FIRM</name>
<dbReference type="OrthoDB" id="9803735at2"/>
<reference evidence="6 7" key="1">
    <citation type="submission" date="2018-02" db="EMBL/GenBank/DDBJ databases">
        <title>Genomic Encyclopedia of Archaeal and Bacterial Type Strains, Phase II (KMG-II): from individual species to whole genera.</title>
        <authorList>
            <person name="Goeker M."/>
        </authorList>
    </citation>
    <scope>NUCLEOTIDE SEQUENCE [LARGE SCALE GENOMIC DNA]</scope>
    <source>
        <strain evidence="6 7">DSM 3808</strain>
    </source>
</reference>
<evidence type="ECO:0000256" key="3">
    <source>
        <dbReference type="ARBA" id="ARBA00023125"/>
    </source>
</evidence>
<dbReference type="GO" id="GO:0003677">
    <property type="term" value="F:DNA binding"/>
    <property type="evidence" value="ECO:0007669"/>
    <property type="project" value="UniProtKB-KW"/>
</dbReference>
<dbReference type="InterPro" id="IPR036390">
    <property type="entry name" value="WH_DNA-bd_sf"/>
</dbReference>
<dbReference type="InterPro" id="IPR036388">
    <property type="entry name" value="WH-like_DNA-bd_sf"/>
</dbReference>
<comment type="caution">
    <text evidence="6">The sequence shown here is derived from an EMBL/GenBank/DDBJ whole genome shotgun (WGS) entry which is preliminary data.</text>
</comment>
<dbReference type="InterPro" id="IPR000847">
    <property type="entry name" value="LysR_HTH_N"/>
</dbReference>
<keyword evidence="7" id="KW-1185">Reference proteome</keyword>
<evidence type="ECO:0000313" key="6">
    <source>
        <dbReference type="EMBL" id="PPK79486.1"/>
    </source>
</evidence>
<evidence type="ECO:0000256" key="2">
    <source>
        <dbReference type="ARBA" id="ARBA00023015"/>
    </source>
</evidence>
<feature type="domain" description="HTH lysR-type" evidence="5">
    <location>
        <begin position="1"/>
        <end position="58"/>
    </location>
</feature>
<dbReference type="Pfam" id="PF00126">
    <property type="entry name" value="HTH_1"/>
    <property type="match status" value="1"/>
</dbReference>
<sequence length="293" mass="34275">MNFDKIKYFIDLVECRNFTETAKKNFVSQTTISLQIASLEEETDIQLIDRKKIPIEPTPAGWLFYDEAVTLWKQYNHMKTTLNNYKMNHDLTIRVEYAAATDIQSMLRLMPSFKEKNPNIKLELDKVLLKDVSEYLLKGLYDIAIAFDSEFKDKPDILTYPLYSGQYCAVVSRSHPLFHHQAISKDELYQYPLIMLNPQSIGSSYELMIQHAALDGYHPQIVRSADDIETELFYIVTENLIGFFPDNYNPAYLENDIRMIPLNDTNHTFRIEIAYLKDNKNIALKHFLKHIKN</sequence>
<dbReference type="Proteomes" id="UP000237749">
    <property type="component" value="Unassembled WGS sequence"/>
</dbReference>
<dbReference type="AlphaFoldDB" id="A0A2S6HPP1"/>